<dbReference type="Proteomes" id="UP000198850">
    <property type="component" value="Unassembled WGS sequence"/>
</dbReference>
<dbReference type="EMBL" id="FNRA01000020">
    <property type="protein sequence ID" value="SEB21541.1"/>
    <property type="molecule type" value="Genomic_DNA"/>
</dbReference>
<protein>
    <submittedName>
        <fullName evidence="1">Uncharacterized protein</fullName>
    </submittedName>
</protein>
<organism evidence="1 2">
    <name type="scientific">Pedobacter hartonius</name>
    <dbReference type="NCBI Taxonomy" id="425514"/>
    <lineage>
        <taxon>Bacteria</taxon>
        <taxon>Pseudomonadati</taxon>
        <taxon>Bacteroidota</taxon>
        <taxon>Sphingobacteriia</taxon>
        <taxon>Sphingobacteriales</taxon>
        <taxon>Sphingobacteriaceae</taxon>
        <taxon>Pedobacter</taxon>
    </lineage>
</organism>
<proteinExistence type="predicted"/>
<sequence length="48" mass="5621">MNELWHIQKTLFEIIEEARPHLKQHETASANPIVKKVVEFAFIISGIY</sequence>
<keyword evidence="2" id="KW-1185">Reference proteome</keyword>
<dbReference type="STRING" id="425514.SAMN05443550_12018"/>
<gene>
    <name evidence="1" type="ORF">SAMN05443550_12018</name>
</gene>
<name>A0A1H4HIN4_9SPHI</name>
<evidence type="ECO:0000313" key="2">
    <source>
        <dbReference type="Proteomes" id="UP000198850"/>
    </source>
</evidence>
<reference evidence="1 2" key="1">
    <citation type="submission" date="2016-10" db="EMBL/GenBank/DDBJ databases">
        <authorList>
            <person name="de Groot N.N."/>
        </authorList>
    </citation>
    <scope>NUCLEOTIDE SEQUENCE [LARGE SCALE GENOMIC DNA]</scope>
    <source>
        <strain evidence="1 2">DSM 19033</strain>
    </source>
</reference>
<dbReference type="AlphaFoldDB" id="A0A1H4HIN4"/>
<evidence type="ECO:0000313" key="1">
    <source>
        <dbReference type="EMBL" id="SEB21541.1"/>
    </source>
</evidence>
<accession>A0A1H4HIN4</accession>